<proteinExistence type="predicted"/>
<keyword evidence="1" id="KW-0472">Membrane</keyword>
<evidence type="ECO:0000256" key="1">
    <source>
        <dbReference type="SAM" id="Phobius"/>
    </source>
</evidence>
<dbReference type="SUPFAM" id="SSF89392">
    <property type="entry name" value="Prokaryotic lipoproteins and lipoprotein localization factors"/>
    <property type="match status" value="1"/>
</dbReference>
<dbReference type="PANTHER" id="PTHR37507">
    <property type="entry name" value="SPORULATION PROTEIN YDCC"/>
    <property type="match status" value="1"/>
</dbReference>
<dbReference type="Proteomes" id="UP001183410">
    <property type="component" value="Unassembled WGS sequence"/>
</dbReference>
<sequence>MALHRNIRRAGLPIAVTAGVAAIGVGVWPALASEGSPDLPEMTAEELLVLVAESDTAQLSGTVQVDNGLNIPDAGGIANRVLGDVEGPAGRLAALATGEGTLRVAVDGPDRQRLALVDGPEEFTVIHNGDQLWAYDSESNTAYQADLAGFEAAGEQPQPEAVDAWLGDLTPQEAAERLLTEAERAADVEVAGTGRVAGRDVYQLTIEPHEAVGPLASARISVDAETGVPLAVRGESTSGPTVEVAFTQVDFAPPAGGAFQFSPPADAEVLRADPAEPFGGLLDELLPEALPEGLAAPELTDELRDGLSQELTEEELAELREGLPEAELAELSDRLAEELPGLAELLDEVLR</sequence>
<comment type="caution">
    <text evidence="2">The sequence shown here is derived from an EMBL/GenBank/DDBJ whole genome shotgun (WGS) entry which is preliminary data.</text>
</comment>
<gene>
    <name evidence="2" type="ORF">RM844_15065</name>
</gene>
<name>A0ABU2JRP8_9ACTN</name>
<keyword evidence="1" id="KW-1133">Transmembrane helix</keyword>
<dbReference type="InterPro" id="IPR052944">
    <property type="entry name" value="Sporulation_related"/>
</dbReference>
<organism evidence="2 3">
    <name type="scientific">Streptomyces chisholmiae</name>
    <dbReference type="NCBI Taxonomy" id="3075540"/>
    <lineage>
        <taxon>Bacteria</taxon>
        <taxon>Bacillati</taxon>
        <taxon>Actinomycetota</taxon>
        <taxon>Actinomycetes</taxon>
        <taxon>Kitasatosporales</taxon>
        <taxon>Streptomycetaceae</taxon>
        <taxon>Streptomyces</taxon>
    </lineage>
</organism>
<dbReference type="EMBL" id="JAVREO010000008">
    <property type="protein sequence ID" value="MDT0267607.1"/>
    <property type="molecule type" value="Genomic_DNA"/>
</dbReference>
<accession>A0ABU2JRP8</accession>
<keyword evidence="3" id="KW-1185">Reference proteome</keyword>
<reference evidence="3" key="1">
    <citation type="submission" date="2023-07" db="EMBL/GenBank/DDBJ databases">
        <title>30 novel species of actinomycetes from the DSMZ collection.</title>
        <authorList>
            <person name="Nouioui I."/>
        </authorList>
    </citation>
    <scope>NUCLEOTIDE SEQUENCE [LARGE SCALE GENOMIC DNA]</scope>
    <source>
        <strain evidence="3">DSM 44915</strain>
    </source>
</reference>
<evidence type="ECO:0000313" key="3">
    <source>
        <dbReference type="Proteomes" id="UP001183410"/>
    </source>
</evidence>
<dbReference type="Gene3D" id="2.50.20.10">
    <property type="entry name" value="Lipoprotein localisation LolA/LolB/LppX"/>
    <property type="match status" value="1"/>
</dbReference>
<feature type="transmembrane region" description="Helical" evidence="1">
    <location>
        <begin position="12"/>
        <end position="31"/>
    </location>
</feature>
<dbReference type="PANTHER" id="PTHR37507:SF2">
    <property type="entry name" value="SPORULATION PROTEIN YDCC"/>
    <property type="match status" value="1"/>
</dbReference>
<evidence type="ECO:0000313" key="2">
    <source>
        <dbReference type="EMBL" id="MDT0267607.1"/>
    </source>
</evidence>
<protein>
    <submittedName>
        <fullName evidence="2">DUF2092 domain-containing protein</fullName>
    </submittedName>
</protein>
<dbReference type="InterPro" id="IPR029046">
    <property type="entry name" value="LolA/LolB/LppX"/>
</dbReference>
<keyword evidence="1" id="KW-0812">Transmembrane</keyword>
<dbReference type="RefSeq" id="WP_311667692.1">
    <property type="nucleotide sequence ID" value="NZ_JAVREO010000008.1"/>
</dbReference>